<proteinExistence type="predicted"/>
<name>A0A1G1TF28_9BACT</name>
<dbReference type="AlphaFoldDB" id="A0A1G1TF28"/>
<gene>
    <name evidence="2" type="ORF">BEN49_24860</name>
</gene>
<protein>
    <submittedName>
        <fullName evidence="2">Uncharacterized protein</fullName>
    </submittedName>
</protein>
<comment type="caution">
    <text evidence="2">The sequence shown here is derived from an EMBL/GenBank/DDBJ whole genome shotgun (WGS) entry which is preliminary data.</text>
</comment>
<organism evidence="2 3">
    <name type="scientific">Hymenobacter coccineus</name>
    <dbReference type="NCBI Taxonomy" id="1908235"/>
    <lineage>
        <taxon>Bacteria</taxon>
        <taxon>Pseudomonadati</taxon>
        <taxon>Bacteroidota</taxon>
        <taxon>Cytophagia</taxon>
        <taxon>Cytophagales</taxon>
        <taxon>Hymenobacteraceae</taxon>
        <taxon>Hymenobacter</taxon>
    </lineage>
</organism>
<dbReference type="Proteomes" id="UP000177506">
    <property type="component" value="Unassembled WGS sequence"/>
</dbReference>
<evidence type="ECO:0000256" key="1">
    <source>
        <dbReference type="SAM" id="MobiDB-lite"/>
    </source>
</evidence>
<evidence type="ECO:0000313" key="3">
    <source>
        <dbReference type="Proteomes" id="UP000177506"/>
    </source>
</evidence>
<feature type="compositionally biased region" description="Low complexity" evidence="1">
    <location>
        <begin position="1"/>
        <end position="15"/>
    </location>
</feature>
<dbReference type="EMBL" id="MDZA01000278">
    <property type="protein sequence ID" value="OGX89486.1"/>
    <property type="molecule type" value="Genomic_DNA"/>
</dbReference>
<feature type="region of interest" description="Disordered" evidence="1">
    <location>
        <begin position="1"/>
        <end position="42"/>
    </location>
</feature>
<keyword evidence="3" id="KW-1185">Reference proteome</keyword>
<evidence type="ECO:0000313" key="2">
    <source>
        <dbReference type="EMBL" id="OGX89486.1"/>
    </source>
</evidence>
<accession>A0A1G1TF28</accession>
<sequence>MGALAAAAPVAPGHAQTKGGAPPKVPAATDSYRGQSFPRQRTPIEALPLNGQAEILRLETLLDQAYGALTASPTAAVFPPILAEAVAQAAEQAAAVEPTWNQDAYRREAALYAAEEARRHPPRPKR</sequence>
<reference evidence="2 3" key="1">
    <citation type="submission" date="2016-08" db="EMBL/GenBank/DDBJ databases">
        <title>Hymenobacter coccineus sp. nov., Hymenobacter lapidarius sp. nov. and Hymenobacter glacialis sp. nov., isolated from Antarctic soil.</title>
        <authorList>
            <person name="Sedlacek I."/>
            <person name="Kralova S."/>
            <person name="Kyrova K."/>
            <person name="Maslanova I."/>
            <person name="Stankova E."/>
            <person name="Vrbovska V."/>
            <person name="Nemec M."/>
            <person name="Bartak M."/>
            <person name="Svec P."/>
            <person name="Busse H.-J."/>
            <person name="Pantucek R."/>
        </authorList>
    </citation>
    <scope>NUCLEOTIDE SEQUENCE [LARGE SCALE GENOMIC DNA]</scope>
    <source>
        <strain evidence="2 3">CCM 8649</strain>
    </source>
</reference>